<protein>
    <recommendedName>
        <fullName evidence="3">beta-glucosidase</fullName>
        <ecNumber evidence="3">3.2.1.21</ecNumber>
    </recommendedName>
</protein>
<evidence type="ECO:0000256" key="6">
    <source>
        <dbReference type="ARBA" id="ARBA00023295"/>
    </source>
</evidence>
<dbReference type="SUPFAM" id="SSF51445">
    <property type="entry name" value="(Trans)glycosidases"/>
    <property type="match status" value="1"/>
</dbReference>
<dbReference type="Proteomes" id="UP000352698">
    <property type="component" value="Unassembled WGS sequence"/>
</dbReference>
<dbReference type="PRINTS" id="PR00133">
    <property type="entry name" value="GLHYDRLASE3"/>
</dbReference>
<keyword evidence="4" id="KW-0732">Signal</keyword>
<dbReference type="Gene3D" id="3.40.50.1700">
    <property type="entry name" value="Glycoside hydrolase family 3 C-terminal domain"/>
    <property type="match status" value="1"/>
</dbReference>
<dbReference type="InterPro" id="IPR017853">
    <property type="entry name" value="GH"/>
</dbReference>
<sequence length="735" mass="82631">MEADQLQALFDRLSVQEKIAQMIQLNGSILSENDVMNTGPMEELGLPQELDVFEIGSIYNINDHQKLKELQTKVLAKSKHKIPMLFMSDVIYGFRTIFPIPLAQAGSYDFELIQQAAKLTAEESYLNGLHVLFSPMLDLARDPRWGRVMESPGEDVYTAKEFAKSIVNGYQGDSETKIPEKHVAACLKHFAAYGAPEAGREYQAVDMSHQRLFNEYLQPYQAAIEAKCELVMTAFNLLNGVPATGNEWLNREILRSRFGFDGVLVSDYAAIKELIPHGYAKDEIDAAKKALIAGVDLDMMTSIYANHLSELVQEPRFMQLLDEAVWRILMLKNKLGLFENPYRGLEEVNTGEILTEKAKEAAVELVEKSCVLLKNNDTLPLVPNQKIAVIGPYGESPLTLGFWASVSGKPQDTVTLKEGLSRHFATDHLMFAKGYNLFDSYDGFGPLKKGMELLNGPIAEEESLMEEAYQISQKADVIVLTFGEQFLESGEGASKAHLQISKKQQRLIKKLHELNKPIIGVLYTGRPLVITDIEKYFDSLLLVWFPGTMGGIGIANLLAGKVSPSARLSMTFPRSEGQLPIYYAQTSTGRPISTSNHSERFVSKYIDESNDPLFKFGAGMSYASFESQLLRSEQKDQFIEINYLVKNRSDVSAETVTHLYLHQEYASIVQPEKRLVSSQRIYLEANQEKQARINIPISDLAIFDNNGNSWIEEGVYHFYLNVDGLESVTTWEYKQ</sequence>
<gene>
    <name evidence="8" type="primary">bglX_1</name>
    <name evidence="8" type="ORF">NCTC12204_01576</name>
</gene>
<dbReference type="SUPFAM" id="SSF52279">
    <property type="entry name" value="Beta-D-glucan exohydrolase, C-terminal domain"/>
    <property type="match status" value="1"/>
</dbReference>
<evidence type="ECO:0000313" key="9">
    <source>
        <dbReference type="Proteomes" id="UP000352698"/>
    </source>
</evidence>
<dbReference type="PANTHER" id="PTHR30620:SF16">
    <property type="entry name" value="LYSOSOMAL BETA GLUCOSIDASE"/>
    <property type="match status" value="1"/>
</dbReference>
<proteinExistence type="inferred from homology"/>
<dbReference type="InterPro" id="IPR036962">
    <property type="entry name" value="Glyco_hydro_3_N_sf"/>
</dbReference>
<dbReference type="Pfam" id="PF01915">
    <property type="entry name" value="Glyco_hydro_3_C"/>
    <property type="match status" value="1"/>
</dbReference>
<dbReference type="EC" id="3.2.1.21" evidence="3"/>
<accession>A0A7G7IQQ7</accession>
<dbReference type="GO" id="GO:0008422">
    <property type="term" value="F:beta-glucosidase activity"/>
    <property type="evidence" value="ECO:0007669"/>
    <property type="project" value="UniProtKB-EC"/>
</dbReference>
<comment type="similarity">
    <text evidence="2 7">Belongs to the glycosyl hydrolase 3 family.</text>
</comment>
<dbReference type="Pfam" id="PF14310">
    <property type="entry name" value="Fn3-like"/>
    <property type="match status" value="1"/>
</dbReference>
<keyword evidence="6 7" id="KW-0326">Glycosidase</keyword>
<evidence type="ECO:0000256" key="7">
    <source>
        <dbReference type="RuleBase" id="RU361161"/>
    </source>
</evidence>
<dbReference type="Pfam" id="PF00933">
    <property type="entry name" value="Glyco_hydro_3"/>
    <property type="match status" value="1"/>
</dbReference>
<dbReference type="InterPro" id="IPR026891">
    <property type="entry name" value="Fn3-like"/>
</dbReference>
<dbReference type="InterPro" id="IPR001764">
    <property type="entry name" value="Glyco_hydro_3_N"/>
</dbReference>
<reference evidence="8 9" key="1">
    <citation type="submission" date="2019-05" db="EMBL/GenBank/DDBJ databases">
        <authorList>
            <consortium name="Pathogen Informatics"/>
        </authorList>
    </citation>
    <scope>NUCLEOTIDE SEQUENCE [LARGE SCALE GENOMIC DNA]</scope>
    <source>
        <strain evidence="8 9">NCTC12204</strain>
    </source>
</reference>
<dbReference type="EMBL" id="CABEEP010000001">
    <property type="protein sequence ID" value="VTQ64758.1"/>
    <property type="molecule type" value="Genomic_DNA"/>
</dbReference>
<comment type="caution">
    <text evidence="8">The sequence shown here is derived from an EMBL/GenBank/DDBJ whole genome shotgun (WGS) entry which is preliminary data.</text>
</comment>
<dbReference type="InterPro" id="IPR002772">
    <property type="entry name" value="Glyco_hydro_3_C"/>
</dbReference>
<dbReference type="InterPro" id="IPR019800">
    <property type="entry name" value="Glyco_hydro_3_AS"/>
</dbReference>
<comment type="catalytic activity">
    <reaction evidence="1">
        <text>Hydrolysis of terminal, non-reducing beta-D-glucosyl residues with release of beta-D-glucose.</text>
        <dbReference type="EC" id="3.2.1.21"/>
    </reaction>
</comment>
<dbReference type="Gene3D" id="3.20.20.300">
    <property type="entry name" value="Glycoside hydrolase, family 3, N-terminal domain"/>
    <property type="match status" value="1"/>
</dbReference>
<evidence type="ECO:0000256" key="2">
    <source>
        <dbReference type="ARBA" id="ARBA00005336"/>
    </source>
</evidence>
<dbReference type="PROSITE" id="PS00775">
    <property type="entry name" value="GLYCOSYL_HYDROL_F3"/>
    <property type="match status" value="1"/>
</dbReference>
<dbReference type="InterPro" id="IPR036881">
    <property type="entry name" value="Glyco_hydro_3_C_sf"/>
</dbReference>
<keyword evidence="5 7" id="KW-0378">Hydrolase</keyword>
<name>A0A7G7IQQ7_ENTHR</name>
<evidence type="ECO:0000256" key="1">
    <source>
        <dbReference type="ARBA" id="ARBA00000448"/>
    </source>
</evidence>
<evidence type="ECO:0000256" key="5">
    <source>
        <dbReference type="ARBA" id="ARBA00022801"/>
    </source>
</evidence>
<evidence type="ECO:0000256" key="4">
    <source>
        <dbReference type="ARBA" id="ARBA00022729"/>
    </source>
</evidence>
<dbReference type="Gene3D" id="2.60.40.10">
    <property type="entry name" value="Immunoglobulins"/>
    <property type="match status" value="1"/>
</dbReference>
<dbReference type="PANTHER" id="PTHR30620">
    <property type="entry name" value="PERIPLASMIC BETA-GLUCOSIDASE-RELATED"/>
    <property type="match status" value="1"/>
</dbReference>
<dbReference type="GO" id="GO:0009251">
    <property type="term" value="P:glucan catabolic process"/>
    <property type="evidence" value="ECO:0007669"/>
    <property type="project" value="TreeGrafter"/>
</dbReference>
<evidence type="ECO:0000256" key="3">
    <source>
        <dbReference type="ARBA" id="ARBA00012744"/>
    </source>
</evidence>
<dbReference type="AlphaFoldDB" id="A0A7G7IQQ7"/>
<dbReference type="InterPro" id="IPR013783">
    <property type="entry name" value="Ig-like_fold"/>
</dbReference>
<evidence type="ECO:0000313" key="8">
    <source>
        <dbReference type="EMBL" id="VTQ64758.1"/>
    </source>
</evidence>
<organism evidence="8 9">
    <name type="scientific">Enterococcus hirae</name>
    <dbReference type="NCBI Taxonomy" id="1354"/>
    <lineage>
        <taxon>Bacteria</taxon>
        <taxon>Bacillati</taxon>
        <taxon>Bacillota</taxon>
        <taxon>Bacilli</taxon>
        <taxon>Lactobacillales</taxon>
        <taxon>Enterococcaceae</taxon>
        <taxon>Enterococcus</taxon>
    </lineage>
</organism>
<dbReference type="RefSeq" id="WP_010737700.1">
    <property type="nucleotide sequence ID" value="NZ_CABEEP010000001.1"/>
</dbReference>
<dbReference type="InterPro" id="IPR051915">
    <property type="entry name" value="Cellulose_Degrad_GH3"/>
</dbReference>
<dbReference type="SMART" id="SM01217">
    <property type="entry name" value="Fn3_like"/>
    <property type="match status" value="1"/>
</dbReference>